<dbReference type="SMART" id="SM01016">
    <property type="entry name" value="Arg_tRNA_synt_N"/>
    <property type="match status" value="1"/>
</dbReference>
<feature type="domain" description="DALR anticodon binding" evidence="14">
    <location>
        <begin position="545"/>
        <end position="661"/>
    </location>
</feature>
<evidence type="ECO:0000313" key="16">
    <source>
        <dbReference type="EMBL" id="KAL1496524.1"/>
    </source>
</evidence>
<keyword evidence="5" id="KW-0963">Cytoplasm</keyword>
<evidence type="ECO:0000256" key="2">
    <source>
        <dbReference type="ARBA" id="ARBA00005594"/>
    </source>
</evidence>
<comment type="subunit">
    <text evidence="3">Monomer.</text>
</comment>
<evidence type="ECO:0000256" key="9">
    <source>
        <dbReference type="ARBA" id="ARBA00022917"/>
    </source>
</evidence>
<dbReference type="InterPro" id="IPR009080">
    <property type="entry name" value="tRNAsynth_Ia_anticodon-bd"/>
</dbReference>
<gene>
    <name evidence="16" type="ORF">AB1Y20_016477</name>
</gene>
<evidence type="ECO:0000259" key="15">
    <source>
        <dbReference type="SMART" id="SM01016"/>
    </source>
</evidence>
<feature type="domain" description="Arginyl tRNA synthetase N-terminal" evidence="15">
    <location>
        <begin position="68"/>
        <end position="161"/>
    </location>
</feature>
<dbReference type="SUPFAM" id="SSF47323">
    <property type="entry name" value="Anticodon-binding domain of a subclass of class I aminoacyl-tRNA synthetases"/>
    <property type="match status" value="1"/>
</dbReference>
<dbReference type="Gene3D" id="1.10.730.10">
    <property type="entry name" value="Isoleucyl-tRNA Synthetase, Domain 1"/>
    <property type="match status" value="1"/>
</dbReference>
<dbReference type="CDD" id="cd00671">
    <property type="entry name" value="ArgRS_core"/>
    <property type="match status" value="1"/>
</dbReference>
<comment type="caution">
    <text evidence="16">The sequence shown here is derived from an EMBL/GenBank/DDBJ whole genome shotgun (WGS) entry which is preliminary data.</text>
</comment>
<dbReference type="GO" id="GO:0006420">
    <property type="term" value="P:arginyl-tRNA aminoacylation"/>
    <property type="evidence" value="ECO:0007669"/>
    <property type="project" value="InterPro"/>
</dbReference>
<name>A0AB34IFZ3_PRYPA</name>
<dbReference type="InterPro" id="IPR001278">
    <property type="entry name" value="Arg-tRNA-ligase"/>
</dbReference>
<dbReference type="PANTHER" id="PTHR11956:SF5">
    <property type="entry name" value="ARGININE--TRNA LIGASE, CYTOPLASMIC"/>
    <property type="match status" value="1"/>
</dbReference>
<dbReference type="Pfam" id="PF03485">
    <property type="entry name" value="Arg_tRNA_synt_N"/>
    <property type="match status" value="1"/>
</dbReference>
<dbReference type="Gene3D" id="3.40.50.620">
    <property type="entry name" value="HUPs"/>
    <property type="match status" value="1"/>
</dbReference>
<dbReference type="InterPro" id="IPR008909">
    <property type="entry name" value="DALR_anticod-bd"/>
</dbReference>
<dbReference type="SMART" id="SM00836">
    <property type="entry name" value="DALR_1"/>
    <property type="match status" value="1"/>
</dbReference>
<dbReference type="GO" id="GO:0005737">
    <property type="term" value="C:cytoplasm"/>
    <property type="evidence" value="ECO:0007669"/>
    <property type="project" value="UniProtKB-SubCell"/>
</dbReference>
<keyword evidence="6 13" id="KW-0436">Ligase</keyword>
<comment type="catalytic activity">
    <reaction evidence="12">
        <text>tRNA(Arg) + L-arginine + ATP = L-arginyl-tRNA(Arg) + AMP + diphosphate</text>
        <dbReference type="Rhea" id="RHEA:20301"/>
        <dbReference type="Rhea" id="RHEA-COMP:9658"/>
        <dbReference type="Rhea" id="RHEA-COMP:9673"/>
        <dbReference type="ChEBI" id="CHEBI:30616"/>
        <dbReference type="ChEBI" id="CHEBI:32682"/>
        <dbReference type="ChEBI" id="CHEBI:33019"/>
        <dbReference type="ChEBI" id="CHEBI:78442"/>
        <dbReference type="ChEBI" id="CHEBI:78513"/>
        <dbReference type="ChEBI" id="CHEBI:456215"/>
        <dbReference type="EC" id="6.1.1.19"/>
    </reaction>
</comment>
<dbReference type="PRINTS" id="PR01038">
    <property type="entry name" value="TRNASYNTHARG"/>
</dbReference>
<dbReference type="InterPro" id="IPR035684">
    <property type="entry name" value="ArgRS_core"/>
</dbReference>
<reference evidence="16 17" key="1">
    <citation type="journal article" date="2024" name="Science">
        <title>Giant polyketide synthase enzymes in the biosynthesis of giant marine polyether toxins.</title>
        <authorList>
            <person name="Fallon T.R."/>
            <person name="Shende V.V."/>
            <person name="Wierzbicki I.H."/>
            <person name="Pendleton A.L."/>
            <person name="Watervoot N.F."/>
            <person name="Auber R.P."/>
            <person name="Gonzalez D.J."/>
            <person name="Wisecaver J.H."/>
            <person name="Moore B.S."/>
        </authorList>
    </citation>
    <scope>NUCLEOTIDE SEQUENCE [LARGE SCALE GENOMIC DNA]</scope>
    <source>
        <strain evidence="16 17">12B1</strain>
    </source>
</reference>
<dbReference type="SUPFAM" id="SSF55190">
    <property type="entry name" value="Arginyl-tRNA synthetase (ArgRS), N-terminal 'additional' domain"/>
    <property type="match status" value="1"/>
</dbReference>
<evidence type="ECO:0000256" key="5">
    <source>
        <dbReference type="ARBA" id="ARBA00022490"/>
    </source>
</evidence>
<evidence type="ECO:0000256" key="8">
    <source>
        <dbReference type="ARBA" id="ARBA00022840"/>
    </source>
</evidence>
<dbReference type="FunFam" id="3.40.50.620:FF:000116">
    <property type="entry name" value="Arginine--tRNA ligase"/>
    <property type="match status" value="1"/>
</dbReference>
<sequence>MFHDPAVTRHALPPSLIPTASAPPSLIPAASAPPSLIPAASDPSSLIPAASAPPPAAPPPRSVPSLLGGVLAVCEAAQRDAFPSAAAAVNIAPTGRAGADYQNNSALALYGTMKAAGALPEGVKSPRDVAERLAERMRAHDREAIFAKVEVAGAGFINIFLSERWLAERVKAIVTHGVLPPPSRQLEVVVDFSSPNVAKEMHVGHLRSTIIGDTICRLLEFCGHHVRRVNHVGDWGTQFGMLIAHLKNVFPNYSSEPPPIANLQQFYKDAKLLFDKDEAFKKTAHEEVVKLQAGDGNSRYAWEQICNVSRREFEKIYSRLEVDLQEVGESFYNEYIPGVVAHLEEIGLAKPTDEDAEGRCAKVIFPPGSKHENPLIVTKSDGGYGYDSTDMAAIWYRIFELRADWLVYVTDAGQGPHFDLIFEAARAAGWVTQQRLDHCPFGMVCDEHGKKYKTRSGEVVRLVDLLDEAVHRMRDGMEARRVEAEASGAYGGRAPNMAAEEMDHASRVLGYGAVKYADLKGNRNSNYNFSYERMLDPKGNTAVYLLYAGARISSILRNAPVTPAQLVAMGAAVELGCEEETALAREILRFQEVVEDATATLLPNTLCEYAYGLCGQFTKFYQVCRVIDSPQQNSRILMLSALEGVLRKTYRLLGLGYLERI</sequence>
<dbReference type="InterPro" id="IPR001412">
    <property type="entry name" value="aa-tRNA-synth_I_CS"/>
</dbReference>
<evidence type="ECO:0000256" key="7">
    <source>
        <dbReference type="ARBA" id="ARBA00022741"/>
    </source>
</evidence>
<dbReference type="InterPro" id="IPR036695">
    <property type="entry name" value="Arg-tRNA-synth_N_sf"/>
</dbReference>
<dbReference type="GO" id="GO:0004814">
    <property type="term" value="F:arginine-tRNA ligase activity"/>
    <property type="evidence" value="ECO:0007669"/>
    <property type="project" value="UniProtKB-EC"/>
</dbReference>
<evidence type="ECO:0000259" key="14">
    <source>
        <dbReference type="SMART" id="SM00836"/>
    </source>
</evidence>
<dbReference type="Gene3D" id="3.30.1360.70">
    <property type="entry name" value="Arginyl tRNA synthetase N-terminal domain"/>
    <property type="match status" value="1"/>
</dbReference>
<evidence type="ECO:0000313" key="17">
    <source>
        <dbReference type="Proteomes" id="UP001515480"/>
    </source>
</evidence>
<evidence type="ECO:0000256" key="4">
    <source>
        <dbReference type="ARBA" id="ARBA00012837"/>
    </source>
</evidence>
<dbReference type="EC" id="6.1.1.19" evidence="4"/>
<organism evidence="16 17">
    <name type="scientific">Prymnesium parvum</name>
    <name type="common">Toxic golden alga</name>
    <dbReference type="NCBI Taxonomy" id="97485"/>
    <lineage>
        <taxon>Eukaryota</taxon>
        <taxon>Haptista</taxon>
        <taxon>Haptophyta</taxon>
        <taxon>Prymnesiophyceae</taxon>
        <taxon>Prymnesiales</taxon>
        <taxon>Prymnesiaceae</taxon>
        <taxon>Prymnesium</taxon>
    </lineage>
</organism>
<keyword evidence="17" id="KW-1185">Reference proteome</keyword>
<evidence type="ECO:0000256" key="11">
    <source>
        <dbReference type="ARBA" id="ARBA00033033"/>
    </source>
</evidence>
<comment type="subcellular location">
    <subcellularLocation>
        <location evidence="1">Cytoplasm</location>
    </subcellularLocation>
</comment>
<dbReference type="Pfam" id="PF05746">
    <property type="entry name" value="DALR_1"/>
    <property type="match status" value="1"/>
</dbReference>
<comment type="similarity">
    <text evidence="2 13">Belongs to the class-I aminoacyl-tRNA synthetase family.</text>
</comment>
<evidence type="ECO:0000256" key="10">
    <source>
        <dbReference type="ARBA" id="ARBA00023146"/>
    </source>
</evidence>
<dbReference type="Proteomes" id="UP001515480">
    <property type="component" value="Unassembled WGS sequence"/>
</dbReference>
<accession>A0AB34IFZ3</accession>
<keyword evidence="9 13" id="KW-0648">Protein biosynthesis</keyword>
<dbReference type="InterPro" id="IPR014729">
    <property type="entry name" value="Rossmann-like_a/b/a_fold"/>
</dbReference>
<dbReference type="FunFam" id="1.10.730.10:FF:000006">
    <property type="entry name" value="Arginyl-tRNA synthetase 2, mitochondrial"/>
    <property type="match status" value="1"/>
</dbReference>
<dbReference type="HAMAP" id="MF_00123">
    <property type="entry name" value="Arg_tRNA_synth"/>
    <property type="match status" value="1"/>
</dbReference>
<protein>
    <recommendedName>
        <fullName evidence="4">arginine--tRNA ligase</fullName>
        <ecNumber evidence="4">6.1.1.19</ecNumber>
    </recommendedName>
    <alternativeName>
        <fullName evidence="11">Arginyl-tRNA synthetase</fullName>
    </alternativeName>
</protein>
<dbReference type="PROSITE" id="PS00178">
    <property type="entry name" value="AA_TRNA_LIGASE_I"/>
    <property type="match status" value="1"/>
</dbReference>
<keyword evidence="7 13" id="KW-0547">Nucleotide-binding</keyword>
<dbReference type="SUPFAM" id="SSF52374">
    <property type="entry name" value="Nucleotidylyl transferase"/>
    <property type="match status" value="1"/>
</dbReference>
<dbReference type="Pfam" id="PF00750">
    <property type="entry name" value="tRNA-synt_1d"/>
    <property type="match status" value="1"/>
</dbReference>
<evidence type="ECO:0000256" key="13">
    <source>
        <dbReference type="RuleBase" id="RU363038"/>
    </source>
</evidence>
<dbReference type="InterPro" id="IPR005148">
    <property type="entry name" value="Arg-tRNA-synth_N"/>
</dbReference>
<dbReference type="PANTHER" id="PTHR11956">
    <property type="entry name" value="ARGINYL-TRNA SYNTHETASE"/>
    <property type="match status" value="1"/>
</dbReference>
<evidence type="ECO:0000256" key="3">
    <source>
        <dbReference type="ARBA" id="ARBA00011245"/>
    </source>
</evidence>
<evidence type="ECO:0000256" key="1">
    <source>
        <dbReference type="ARBA" id="ARBA00004496"/>
    </source>
</evidence>
<dbReference type="GO" id="GO:0005524">
    <property type="term" value="F:ATP binding"/>
    <property type="evidence" value="ECO:0007669"/>
    <property type="project" value="UniProtKB-KW"/>
</dbReference>
<keyword evidence="8 13" id="KW-0067">ATP-binding</keyword>
<evidence type="ECO:0000256" key="6">
    <source>
        <dbReference type="ARBA" id="ARBA00022598"/>
    </source>
</evidence>
<keyword evidence="10 13" id="KW-0030">Aminoacyl-tRNA synthetase</keyword>
<dbReference type="EMBL" id="JBGBPQ010000029">
    <property type="protein sequence ID" value="KAL1496524.1"/>
    <property type="molecule type" value="Genomic_DNA"/>
</dbReference>
<proteinExistence type="inferred from homology"/>
<evidence type="ECO:0000256" key="12">
    <source>
        <dbReference type="ARBA" id="ARBA00049339"/>
    </source>
</evidence>
<dbReference type="AlphaFoldDB" id="A0AB34IFZ3"/>
<dbReference type="NCBIfam" id="TIGR00456">
    <property type="entry name" value="argS"/>
    <property type="match status" value="1"/>
</dbReference>